<feature type="domain" description="PiggyBac transposable element-derived protein 4 C-terminal zinc-finger" evidence="2">
    <location>
        <begin position="330"/>
        <end position="377"/>
    </location>
</feature>
<protein>
    <recommendedName>
        <fullName evidence="6">Transposase</fullName>
    </recommendedName>
</protein>
<feature type="region of interest" description="Disordered" evidence="1">
    <location>
        <begin position="214"/>
        <end position="251"/>
    </location>
</feature>
<feature type="region of interest" description="Disordered" evidence="1">
    <location>
        <begin position="107"/>
        <end position="126"/>
    </location>
</feature>
<dbReference type="AlphaFoldDB" id="A0AAE1L4E6"/>
<dbReference type="PANTHER" id="PTHR46599:SF3">
    <property type="entry name" value="PIGGYBAC TRANSPOSABLE ELEMENT-DERIVED PROTEIN 4"/>
    <property type="match status" value="1"/>
</dbReference>
<dbReference type="InterPro" id="IPR029526">
    <property type="entry name" value="PGBD"/>
</dbReference>
<dbReference type="EMBL" id="JAWQEG010000261">
    <property type="protein sequence ID" value="KAK3892390.1"/>
    <property type="molecule type" value="Genomic_DNA"/>
</dbReference>
<organism evidence="4 5">
    <name type="scientific">Petrolisthes cinctipes</name>
    <name type="common">Flat porcelain crab</name>
    <dbReference type="NCBI Taxonomy" id="88211"/>
    <lineage>
        <taxon>Eukaryota</taxon>
        <taxon>Metazoa</taxon>
        <taxon>Ecdysozoa</taxon>
        <taxon>Arthropoda</taxon>
        <taxon>Crustacea</taxon>
        <taxon>Multicrustacea</taxon>
        <taxon>Malacostraca</taxon>
        <taxon>Eumalacostraca</taxon>
        <taxon>Eucarida</taxon>
        <taxon>Decapoda</taxon>
        <taxon>Pleocyemata</taxon>
        <taxon>Anomura</taxon>
        <taxon>Galatheoidea</taxon>
        <taxon>Porcellanidae</taxon>
        <taxon>Petrolisthes</taxon>
    </lineage>
</organism>
<keyword evidence="5" id="KW-1185">Reference proteome</keyword>
<name>A0AAE1L4E6_PETCI</name>
<dbReference type="InterPro" id="IPR032718">
    <property type="entry name" value="PGBD4_Znf_C"/>
</dbReference>
<feature type="compositionally biased region" description="Polar residues" evidence="1">
    <location>
        <begin position="30"/>
        <end position="40"/>
    </location>
</feature>
<dbReference type="PANTHER" id="PTHR46599">
    <property type="entry name" value="PIGGYBAC TRANSPOSABLE ELEMENT-DERIVED PROTEIN 4"/>
    <property type="match status" value="1"/>
</dbReference>
<evidence type="ECO:0000259" key="2">
    <source>
        <dbReference type="Pfam" id="PF13842"/>
    </source>
</evidence>
<gene>
    <name evidence="4" type="ORF">Pcinc_003760</name>
</gene>
<evidence type="ECO:0000259" key="3">
    <source>
        <dbReference type="Pfam" id="PF13843"/>
    </source>
</evidence>
<dbReference type="Pfam" id="PF13843">
    <property type="entry name" value="DDE_Tnp_1_7"/>
    <property type="match status" value="1"/>
</dbReference>
<comment type="caution">
    <text evidence="4">The sequence shown here is derived from an EMBL/GenBank/DDBJ whole genome shotgun (WGS) entry which is preliminary data.</text>
</comment>
<accession>A0AAE1L4E6</accession>
<feature type="compositionally biased region" description="Polar residues" evidence="1">
    <location>
        <begin position="77"/>
        <end position="98"/>
    </location>
</feature>
<proteinExistence type="predicted"/>
<feature type="region of interest" description="Disordered" evidence="1">
    <location>
        <begin position="77"/>
        <end position="99"/>
    </location>
</feature>
<evidence type="ECO:0000256" key="1">
    <source>
        <dbReference type="SAM" id="MobiDB-lite"/>
    </source>
</evidence>
<dbReference type="Pfam" id="PF13842">
    <property type="entry name" value="zf-Tnp_2"/>
    <property type="match status" value="1"/>
</dbReference>
<feature type="domain" description="PiggyBac transposable element-derived protein" evidence="3">
    <location>
        <begin position="163"/>
        <end position="217"/>
    </location>
</feature>
<evidence type="ECO:0000313" key="4">
    <source>
        <dbReference type="EMBL" id="KAK3892390.1"/>
    </source>
</evidence>
<feature type="region of interest" description="Disordered" evidence="1">
    <location>
        <begin position="1"/>
        <end position="65"/>
    </location>
</feature>
<sequence length="382" mass="43325">MEGGSSDPLDSSQPLTGRIISRRRMPKSLQRPSLTYSSSSETEDEVIPTVRKKIKGDPQKMRTPVAHSLSSRFYQQLHPSSSSTTITLPKQSTSTQGQLAYEERDAQLDSPVTPRHTNGKKRGHSTTILSSSITTTESVPTLTVPGTNLDIPVVHKKDPIGMSGAIVQKMMADYLSRGHILYTDNRYTSPALCQFLRDNKTGSCGTVRANRKFMPKFNGNKTRVEKPSSSDTPDSEEEARPHHERSRKRGKTELFIQNITMLNAYNLWLVKKNIDPSKKPKLREFVYNVAYQLLEDFGEPTTNIKGRRPNPMPDRIIDAYSRHYPVHTEMANGKKKPRDCYVCKHTTRRQKKRTRVVIICNECNIGLCIVGCFRDYHTLKNF</sequence>
<dbReference type="Proteomes" id="UP001286313">
    <property type="component" value="Unassembled WGS sequence"/>
</dbReference>
<reference evidence="4" key="1">
    <citation type="submission" date="2023-10" db="EMBL/GenBank/DDBJ databases">
        <title>Genome assemblies of two species of porcelain crab, Petrolisthes cinctipes and Petrolisthes manimaculis (Anomura: Porcellanidae).</title>
        <authorList>
            <person name="Angst P."/>
        </authorList>
    </citation>
    <scope>NUCLEOTIDE SEQUENCE</scope>
    <source>
        <strain evidence="4">PB745_01</strain>
        <tissue evidence="4">Gill</tissue>
    </source>
</reference>
<evidence type="ECO:0008006" key="6">
    <source>
        <dbReference type="Google" id="ProtNLM"/>
    </source>
</evidence>
<evidence type="ECO:0000313" key="5">
    <source>
        <dbReference type="Proteomes" id="UP001286313"/>
    </source>
</evidence>